<dbReference type="Proteomes" id="UP000038045">
    <property type="component" value="Unplaced"/>
</dbReference>
<dbReference type="AlphaFoldDB" id="A0A0N4ZBS4"/>
<feature type="transmembrane region" description="Helical" evidence="1">
    <location>
        <begin position="220"/>
        <end position="239"/>
    </location>
</feature>
<dbReference type="WBParaSite" id="PTRK_0000498300.1">
    <property type="protein sequence ID" value="PTRK_0000498300.1"/>
    <property type="gene ID" value="PTRK_0000498300"/>
</dbReference>
<feature type="transmembrane region" description="Helical" evidence="1">
    <location>
        <begin position="91"/>
        <end position="113"/>
    </location>
</feature>
<keyword evidence="1" id="KW-0812">Transmembrane</keyword>
<name>A0A0N4ZBS4_PARTI</name>
<organism evidence="2 3">
    <name type="scientific">Parastrongyloides trichosuri</name>
    <name type="common">Possum-specific nematode worm</name>
    <dbReference type="NCBI Taxonomy" id="131310"/>
    <lineage>
        <taxon>Eukaryota</taxon>
        <taxon>Metazoa</taxon>
        <taxon>Ecdysozoa</taxon>
        <taxon>Nematoda</taxon>
        <taxon>Chromadorea</taxon>
        <taxon>Rhabditida</taxon>
        <taxon>Tylenchina</taxon>
        <taxon>Panagrolaimomorpha</taxon>
        <taxon>Strongyloidoidea</taxon>
        <taxon>Strongyloididae</taxon>
        <taxon>Parastrongyloides</taxon>
    </lineage>
</organism>
<keyword evidence="1" id="KW-0472">Membrane</keyword>
<keyword evidence="1" id="KW-1133">Transmembrane helix</keyword>
<evidence type="ECO:0000256" key="1">
    <source>
        <dbReference type="SAM" id="Phobius"/>
    </source>
</evidence>
<keyword evidence="2" id="KW-1185">Reference proteome</keyword>
<evidence type="ECO:0000313" key="2">
    <source>
        <dbReference type="Proteomes" id="UP000038045"/>
    </source>
</evidence>
<accession>A0A0N4ZBS4</accession>
<feature type="transmembrane region" description="Helical" evidence="1">
    <location>
        <begin position="133"/>
        <end position="158"/>
    </location>
</feature>
<proteinExistence type="predicted"/>
<protein>
    <submittedName>
        <fullName evidence="3">Neuronal membrane glycoprotein M6-b</fullName>
    </submittedName>
</protein>
<sequence length="265" mass="31071">MNNNIILEKGFRLRAPFWSHAVMFFGFFEFFLTTCIMTICWNFYTIAENILPTMFIIFQNTVNSEKLAGRDNFTWTVNMENQLLSYQNNLIYIYVVSVFIILLTMILVSSQFVSVEYNNDHEKTYPYCMDHKVLSLSSAIILLIFIGINFSLITYLWVTTEKPYALFQEKYYNAIHEESLWDSIVETYDCVNDEDKEVHKSLRCDTIVSKTVMPQIWLDIMFYSYGILHIVALLIFGFLNQNCNTLNVAVEEPADEVNVLLIKKM</sequence>
<evidence type="ECO:0000313" key="3">
    <source>
        <dbReference type="WBParaSite" id="PTRK_0000498300.1"/>
    </source>
</evidence>
<feature type="transmembrane region" description="Helical" evidence="1">
    <location>
        <begin position="21"/>
        <end position="44"/>
    </location>
</feature>
<reference evidence="3" key="1">
    <citation type="submission" date="2017-02" db="UniProtKB">
        <authorList>
            <consortium name="WormBaseParasite"/>
        </authorList>
    </citation>
    <scope>IDENTIFICATION</scope>
</reference>